<proteinExistence type="predicted"/>
<evidence type="ECO:0000313" key="2">
    <source>
        <dbReference type="Proteomes" id="UP001634007"/>
    </source>
</evidence>
<comment type="caution">
    <text evidence="1">The sequence shown here is derived from an EMBL/GenBank/DDBJ whole genome shotgun (WGS) entry which is preliminary data.</text>
</comment>
<reference evidence="1 2" key="1">
    <citation type="submission" date="2024-11" db="EMBL/GenBank/DDBJ databases">
        <title>Chromosome-level genome assembly of Eucalyptus globulus Labill. provides insights into its genome evolution.</title>
        <authorList>
            <person name="Li X."/>
        </authorList>
    </citation>
    <scope>NUCLEOTIDE SEQUENCE [LARGE SCALE GENOMIC DNA]</scope>
    <source>
        <strain evidence="1">CL2024</strain>
        <tissue evidence="1">Fresh tender leaves</tissue>
    </source>
</reference>
<organism evidence="1 2">
    <name type="scientific">Eucalyptus globulus</name>
    <name type="common">Tasmanian blue gum</name>
    <dbReference type="NCBI Taxonomy" id="34317"/>
    <lineage>
        <taxon>Eukaryota</taxon>
        <taxon>Viridiplantae</taxon>
        <taxon>Streptophyta</taxon>
        <taxon>Embryophyta</taxon>
        <taxon>Tracheophyta</taxon>
        <taxon>Spermatophyta</taxon>
        <taxon>Magnoliopsida</taxon>
        <taxon>eudicotyledons</taxon>
        <taxon>Gunneridae</taxon>
        <taxon>Pentapetalae</taxon>
        <taxon>rosids</taxon>
        <taxon>malvids</taxon>
        <taxon>Myrtales</taxon>
        <taxon>Myrtaceae</taxon>
        <taxon>Myrtoideae</taxon>
        <taxon>Eucalypteae</taxon>
        <taxon>Eucalyptus</taxon>
    </lineage>
</organism>
<protein>
    <submittedName>
        <fullName evidence="1">Uncharacterized protein</fullName>
    </submittedName>
</protein>
<dbReference type="EMBL" id="JBJKBG010000007">
    <property type="protein sequence ID" value="KAL3731921.1"/>
    <property type="molecule type" value="Genomic_DNA"/>
</dbReference>
<sequence>MSGLSGANCQVTTEAAPPRLLHVERRPGLGTRRLETIQEEGDAVQIHHHQISSNNLKPSAAGFSPFAKVDFPPNKKQSSSNYAVAN</sequence>
<accession>A0ABD3K5G4</accession>
<keyword evidence="2" id="KW-1185">Reference proteome</keyword>
<gene>
    <name evidence="1" type="ORF">ACJRO7_028738</name>
</gene>
<dbReference type="Proteomes" id="UP001634007">
    <property type="component" value="Unassembled WGS sequence"/>
</dbReference>
<name>A0ABD3K5G4_EUCGL</name>
<evidence type="ECO:0000313" key="1">
    <source>
        <dbReference type="EMBL" id="KAL3731921.1"/>
    </source>
</evidence>
<dbReference type="AlphaFoldDB" id="A0ABD3K5G4"/>